<name>A0A7V8B0U6_9HYPH</name>
<gene>
    <name evidence="1" type="ORF">F9K94_21970</name>
</gene>
<dbReference type="Proteomes" id="UP000460650">
    <property type="component" value="Unassembled WGS sequence"/>
</dbReference>
<evidence type="ECO:0000313" key="1">
    <source>
        <dbReference type="EMBL" id="KAB2655223.1"/>
    </source>
</evidence>
<proteinExistence type="predicted"/>
<protein>
    <submittedName>
        <fullName evidence="1">Uncharacterized protein</fullName>
    </submittedName>
</protein>
<dbReference type="AlphaFoldDB" id="A0A7V8B0U6"/>
<accession>A0A7V8B0U6</accession>
<dbReference type="EMBL" id="WBVY01000007">
    <property type="protein sequence ID" value="KAB2655223.1"/>
    <property type="molecule type" value="Genomic_DNA"/>
</dbReference>
<dbReference type="RefSeq" id="WP_151648571.1">
    <property type="nucleotide sequence ID" value="NZ_WBVY01000007.1"/>
</dbReference>
<sequence length="363" mass="43270">MSDYQWFDEYDYWLTRDRVNSQTTVATLRYLPAHAVVSWLDKQYDTHKQSKEFDVTTLETSLFSRNEPLIDMGLARYSRDIHIGRKLLSRLDHLGRCVLFRYNRNASSFIPGDDTLPSDELFEELACAACNPYQPSEYYISILDQKNAFSLLNEDDHARVVACLLDNAFFTNRYNKDRLFEEGIYENYDPEICNALVRLSGRCKTSDWQAKNINWLFKLVETTKDFPPTELLRIIDRWYSEDTIGDSYEYWYESWPSFLELRFNLAYLISDAKQFENSIDPALRLSYYRRSQEILEKDWTDFLEKDGKLFIVGILENGAIWKEKDNIKKLSEFLEAMDDKSAYWHFDRIYQKHIEVYSYHKIN</sequence>
<evidence type="ECO:0000313" key="2">
    <source>
        <dbReference type="Proteomes" id="UP000460650"/>
    </source>
</evidence>
<comment type="caution">
    <text evidence="1">The sequence shown here is derived from an EMBL/GenBank/DDBJ whole genome shotgun (WGS) entry which is preliminary data.</text>
</comment>
<organism evidence="1 2">
    <name type="scientific">Brucella tritici</name>
    <dbReference type="NCBI Taxonomy" id="94626"/>
    <lineage>
        <taxon>Bacteria</taxon>
        <taxon>Pseudomonadati</taxon>
        <taxon>Pseudomonadota</taxon>
        <taxon>Alphaproteobacteria</taxon>
        <taxon>Hyphomicrobiales</taxon>
        <taxon>Brucellaceae</taxon>
        <taxon>Brucella/Ochrobactrum group</taxon>
        <taxon>Brucella</taxon>
    </lineage>
</organism>
<reference evidence="1 2" key="1">
    <citation type="submission" date="2019-09" db="EMBL/GenBank/DDBJ databases">
        <title>Taxonomic organization of the family Brucellaceae based on a phylogenomic approach.</title>
        <authorList>
            <person name="Leclercq S."/>
            <person name="Cloeckaert A."/>
            <person name="Zygmunt M.S."/>
        </authorList>
    </citation>
    <scope>NUCLEOTIDE SEQUENCE [LARGE SCALE GENOMIC DNA]</scope>
    <source>
        <strain evidence="1 2">TA93</strain>
    </source>
</reference>